<dbReference type="Pfam" id="PF01208">
    <property type="entry name" value="URO-D"/>
    <property type="match status" value="1"/>
</dbReference>
<protein>
    <recommendedName>
        <fullName evidence="1">Uroporphyrinogen decarboxylase (URO-D) domain-containing protein</fullName>
    </recommendedName>
</protein>
<evidence type="ECO:0000259" key="1">
    <source>
        <dbReference type="Pfam" id="PF01208"/>
    </source>
</evidence>
<dbReference type="EMBL" id="CP155573">
    <property type="protein sequence ID" value="XFO67773.1"/>
    <property type="molecule type" value="Genomic_DNA"/>
</dbReference>
<organism evidence="2 3">
    <name type="scientific">Sporomusa silvacetica DSM 10669</name>
    <dbReference type="NCBI Taxonomy" id="1123289"/>
    <lineage>
        <taxon>Bacteria</taxon>
        <taxon>Bacillati</taxon>
        <taxon>Bacillota</taxon>
        <taxon>Negativicutes</taxon>
        <taxon>Selenomonadales</taxon>
        <taxon>Sporomusaceae</taxon>
        <taxon>Sporomusa</taxon>
    </lineage>
</organism>
<keyword evidence="3" id="KW-1185">Reference proteome</keyword>
<reference evidence="2" key="1">
    <citation type="submission" date="2024-05" db="EMBL/GenBank/DDBJ databases">
        <title>Isolation and characterization of Sporomusa carbonis sp. nov., a carboxydotrophic hydrogenogen in the genus of Sporomusa isolated from a charcoal burning pile.</title>
        <authorList>
            <person name="Boeer T."/>
            <person name="Rosenbaum F."/>
            <person name="Eysell L."/>
            <person name="Mueller V."/>
            <person name="Daniel R."/>
            <person name="Poehlein A."/>
        </authorList>
    </citation>
    <scope>NUCLEOTIDE SEQUENCE [LARGE SCALE GENOMIC DNA]</scope>
    <source>
        <strain evidence="2">DSM 10669</strain>
    </source>
</reference>
<sequence length="384" mass="44383">MEYSSEYMANLQRFKDCINFKPIDRVLHYSNVYTWKALDSDIKPKLSDAISDFDLIEQIQCEFHERYRFDGHSDLGTRNLTIGPVRALGSTHYIIDDELETINFTDRVIMEATEYEEYAVDRERVHWRMFHRKHPNLTKGQMVAAISKFIECGEFIGYMTKKMNTVYNVPAGYNGSVAGVMMSPIERFHKYYRGIREISLDLRRHKKELLKACDAIHEEEMLPGLKAGLKIDNSAYITDMFTALLAHTTLSRAQWDELYWPYLKQYLDAVVEAGKTISVFCEGSILRFADYFKEYPKGHLLFTIELDDPVELRKALPNVCLSGGMPASLLGHGTPEQCVEYAKRLVGEMGDGFILSQDKMISFRNDCKRENLLAVAEFVQNYRC</sequence>
<dbReference type="SUPFAM" id="SSF51726">
    <property type="entry name" value="UROD/MetE-like"/>
    <property type="match status" value="1"/>
</dbReference>
<proteinExistence type="predicted"/>
<evidence type="ECO:0000313" key="3">
    <source>
        <dbReference type="Proteomes" id="UP000216752"/>
    </source>
</evidence>
<dbReference type="Proteomes" id="UP000216752">
    <property type="component" value="Chromosome"/>
</dbReference>
<feature type="domain" description="Uroporphyrinogen decarboxylase (URO-D)" evidence="1">
    <location>
        <begin position="242"/>
        <end position="361"/>
    </location>
</feature>
<name>A0ABZ3IQT0_9FIRM</name>
<dbReference type="InterPro" id="IPR038071">
    <property type="entry name" value="UROD/MetE-like_sf"/>
</dbReference>
<dbReference type="RefSeq" id="WP_094606155.1">
    <property type="nucleotide sequence ID" value="NZ_CP155573.1"/>
</dbReference>
<accession>A0ABZ3IQT0</accession>
<dbReference type="Gene3D" id="3.20.20.210">
    <property type="match status" value="1"/>
</dbReference>
<evidence type="ECO:0000313" key="2">
    <source>
        <dbReference type="EMBL" id="XFO67773.1"/>
    </source>
</evidence>
<dbReference type="InterPro" id="IPR000257">
    <property type="entry name" value="Uroporphyrinogen_deCOase"/>
</dbReference>
<gene>
    <name evidence="2" type="ORF">SPSIL_039920</name>
</gene>